<dbReference type="EC" id="4.6.1.19" evidence="2"/>
<dbReference type="Pfam" id="PF00445">
    <property type="entry name" value="Ribonuclease_T2"/>
    <property type="match status" value="1"/>
</dbReference>
<dbReference type="InterPro" id="IPR001568">
    <property type="entry name" value="RNase_T2-like"/>
</dbReference>
<evidence type="ECO:0000256" key="1">
    <source>
        <dbReference type="ARBA" id="ARBA00007469"/>
    </source>
</evidence>
<dbReference type="InterPro" id="IPR018188">
    <property type="entry name" value="RNase_T2_His_AS_1"/>
</dbReference>
<dbReference type="AlphaFoldDB" id="A0AAQ3MAH5"/>
<evidence type="ECO:0000313" key="5">
    <source>
        <dbReference type="EMBL" id="WPH03937.1"/>
    </source>
</evidence>
<dbReference type="PROSITE" id="PS00530">
    <property type="entry name" value="RNASE_T2_1"/>
    <property type="match status" value="1"/>
</dbReference>
<gene>
    <name evidence="5" type="ORF">R9X50_00682000</name>
</gene>
<dbReference type="EMBL" id="CP138590">
    <property type="protein sequence ID" value="WPH03937.1"/>
    <property type="molecule type" value="Genomic_DNA"/>
</dbReference>
<accession>A0AAQ3MAH5</accession>
<keyword evidence="3" id="KW-0540">Nuclease</keyword>
<comment type="similarity">
    <text evidence="1 4">Belongs to the RNase T2 family.</text>
</comment>
<dbReference type="GO" id="GO:0005576">
    <property type="term" value="C:extracellular region"/>
    <property type="evidence" value="ECO:0007669"/>
    <property type="project" value="TreeGrafter"/>
</dbReference>
<keyword evidence="3" id="KW-0378">Hydrolase</keyword>
<keyword evidence="3" id="KW-0255">Endonuclease</keyword>
<dbReference type="PANTHER" id="PTHR11240:SF17">
    <property type="entry name" value="RIBONUCLEASE T2"/>
    <property type="match status" value="1"/>
</dbReference>
<dbReference type="GO" id="GO:0003723">
    <property type="term" value="F:RNA binding"/>
    <property type="evidence" value="ECO:0007669"/>
    <property type="project" value="InterPro"/>
</dbReference>
<dbReference type="Proteomes" id="UP001303373">
    <property type="component" value="Chromosome 11"/>
</dbReference>
<dbReference type="SUPFAM" id="SSF55895">
    <property type="entry name" value="Ribonuclease Rh-like"/>
    <property type="match status" value="1"/>
</dbReference>
<organism evidence="5 6">
    <name type="scientific">Acrodontium crateriforme</name>
    <dbReference type="NCBI Taxonomy" id="150365"/>
    <lineage>
        <taxon>Eukaryota</taxon>
        <taxon>Fungi</taxon>
        <taxon>Dikarya</taxon>
        <taxon>Ascomycota</taxon>
        <taxon>Pezizomycotina</taxon>
        <taxon>Dothideomycetes</taxon>
        <taxon>Dothideomycetidae</taxon>
        <taxon>Mycosphaerellales</taxon>
        <taxon>Teratosphaeriaceae</taxon>
        <taxon>Acrodontium</taxon>
    </lineage>
</organism>
<evidence type="ECO:0000256" key="3">
    <source>
        <dbReference type="ARBA" id="ARBA00022759"/>
    </source>
</evidence>
<dbReference type="GO" id="GO:0033897">
    <property type="term" value="F:ribonuclease T2 activity"/>
    <property type="evidence" value="ECO:0007669"/>
    <property type="project" value="UniProtKB-EC"/>
</dbReference>
<dbReference type="GO" id="GO:0006401">
    <property type="term" value="P:RNA catabolic process"/>
    <property type="evidence" value="ECO:0007669"/>
    <property type="project" value="TreeGrafter"/>
</dbReference>
<evidence type="ECO:0000256" key="4">
    <source>
        <dbReference type="RuleBase" id="RU004328"/>
    </source>
</evidence>
<dbReference type="PANTHER" id="PTHR11240">
    <property type="entry name" value="RIBONUCLEASE T2"/>
    <property type="match status" value="1"/>
</dbReference>
<evidence type="ECO:0000256" key="2">
    <source>
        <dbReference type="ARBA" id="ARBA00012571"/>
    </source>
</evidence>
<dbReference type="PROSITE" id="PS00531">
    <property type="entry name" value="RNASE_T2_2"/>
    <property type="match status" value="1"/>
</dbReference>
<dbReference type="Gene3D" id="3.90.730.10">
    <property type="entry name" value="Ribonuclease T2-like"/>
    <property type="match status" value="1"/>
</dbReference>
<keyword evidence="6" id="KW-1185">Reference proteome</keyword>
<proteinExistence type="inferred from homology"/>
<dbReference type="InterPro" id="IPR033130">
    <property type="entry name" value="RNase_T2_His_AS_2"/>
</dbReference>
<dbReference type="InterPro" id="IPR036430">
    <property type="entry name" value="RNase_T2-like_sf"/>
</dbReference>
<reference evidence="5 6" key="1">
    <citation type="submission" date="2023-11" db="EMBL/GenBank/DDBJ databases">
        <title>An acidophilic fungus is an integral part of prey digestion in a carnivorous sundew plant.</title>
        <authorList>
            <person name="Tsai I.J."/>
        </authorList>
    </citation>
    <scope>NUCLEOTIDE SEQUENCE [LARGE SCALE GENOMIC DNA]</scope>
    <source>
        <strain evidence="5">169a</strain>
    </source>
</reference>
<evidence type="ECO:0000313" key="6">
    <source>
        <dbReference type="Proteomes" id="UP001303373"/>
    </source>
</evidence>
<name>A0AAQ3MAH5_9PEZI</name>
<sequence>MQEELCFTRAFDPTVSFRLEQSICISRKPWWLGEMPWLLTLDQLRPIAWARGTTREAETRRCHYSFYHLTGIGRLYKSIMKSSIAAAAAVFGGLTCASLYGESNLNHTCVLVPEYLSCSPQANAATVDSCCVETYGGLFLSTQFWSVYTGLESHGQKLPAFSWTLHGLWPDFCNGTYGQYCDLSRQYDRAPSPNTTNGFPNGTIVPPYKGPSIQKFALEKFGRYDLIEWMNKYWIAQGQPNYEFWEHEFSKHATCYSTFDVPCFGPKYVQHQEIIEFFETAIMYYLRLPTWGWLGAHGIYPSNSTTYTLSHMESALKQEYGALPYLGCTGPRYNETAAGKGSLDNGKTQFSEVWYNFHSYGRPQNGGTSRLDNGFPSNCAKTTGAVHYYERASGSEVRY</sequence>
<protein>
    <recommendedName>
        <fullName evidence="2">ribonuclease T2</fullName>
        <ecNumber evidence="2">4.6.1.19</ecNumber>
    </recommendedName>
</protein>